<reference evidence="3 4" key="1">
    <citation type="submission" date="2015-07" db="EMBL/GenBank/DDBJ databases">
        <title>Comparative genomics of the Sigatoka disease complex on banana suggests a link between parallel evolutionary changes in Pseudocercospora fijiensis and Pseudocercospora eumusae and increased virulence on the banana host.</title>
        <authorList>
            <person name="Chang T.-C."/>
            <person name="Salvucci A."/>
            <person name="Crous P.W."/>
            <person name="Stergiopoulos I."/>
        </authorList>
    </citation>
    <scope>NUCLEOTIDE SEQUENCE [LARGE SCALE GENOMIC DNA]</scope>
    <source>
        <strain evidence="3 4">CBS 114824</strain>
    </source>
</reference>
<keyword evidence="4" id="KW-1185">Reference proteome</keyword>
<sequence>MQMTAAVCPTDRAMLMVGNEDTMASWYSCVETSCFERPLFDPQLSEHCLSTTDGWYLPESTKDVFEHDALEKSEGPHDVVSLENAPYTLCPELHPLDCSDEDWMVSKLSSPATTISGITDRGQPKTERLSCSVCNTWYPTRSKLELHAKETGHACFVCRYAGCGKRYNRRDVYSRHKKNHQAVIGIACSRCDVKPFKRKDHLQQHTKTCHSGIVGRSNYMSADMRSESVKAETERTAQCDKVKIRDLVSRIGAYLGDDTEDALRLLLEQVKLQRQPRV</sequence>
<comment type="caution">
    <text evidence="3">The sequence shown here is derived from an EMBL/GenBank/DDBJ whole genome shotgun (WGS) entry which is preliminary data.</text>
</comment>
<evidence type="ECO:0000313" key="3">
    <source>
        <dbReference type="EMBL" id="KXS97511.1"/>
    </source>
</evidence>
<keyword evidence="1" id="KW-0862">Zinc</keyword>
<gene>
    <name evidence="3" type="ORF">AC578_4599</name>
</gene>
<dbReference type="PROSITE" id="PS00028">
    <property type="entry name" value="ZINC_FINGER_C2H2_1"/>
    <property type="match status" value="1"/>
</dbReference>
<evidence type="ECO:0000313" key="4">
    <source>
        <dbReference type="Proteomes" id="UP000070133"/>
    </source>
</evidence>
<dbReference type="AlphaFoldDB" id="A0A139H521"/>
<feature type="domain" description="C2H2-type" evidence="2">
    <location>
        <begin position="156"/>
        <end position="180"/>
    </location>
</feature>
<dbReference type="InterPro" id="IPR013087">
    <property type="entry name" value="Znf_C2H2_type"/>
</dbReference>
<dbReference type="Proteomes" id="UP000070133">
    <property type="component" value="Unassembled WGS sequence"/>
</dbReference>
<dbReference type="SMART" id="SM00355">
    <property type="entry name" value="ZnF_C2H2"/>
    <property type="match status" value="3"/>
</dbReference>
<keyword evidence="1" id="KW-0479">Metal-binding</keyword>
<keyword evidence="1" id="KW-0863">Zinc-finger</keyword>
<protein>
    <recommendedName>
        <fullName evidence="2">C2H2-type domain-containing protein</fullName>
    </recommendedName>
</protein>
<accession>A0A139H521</accession>
<dbReference type="Gene3D" id="3.30.160.60">
    <property type="entry name" value="Classic Zinc Finger"/>
    <property type="match status" value="1"/>
</dbReference>
<dbReference type="OrthoDB" id="15567at2759"/>
<dbReference type="PROSITE" id="PS50157">
    <property type="entry name" value="ZINC_FINGER_C2H2_2"/>
    <property type="match status" value="1"/>
</dbReference>
<dbReference type="GO" id="GO:0008270">
    <property type="term" value="F:zinc ion binding"/>
    <property type="evidence" value="ECO:0007669"/>
    <property type="project" value="UniProtKB-KW"/>
</dbReference>
<organism evidence="3 4">
    <name type="scientific">Pseudocercospora eumusae</name>
    <dbReference type="NCBI Taxonomy" id="321146"/>
    <lineage>
        <taxon>Eukaryota</taxon>
        <taxon>Fungi</taxon>
        <taxon>Dikarya</taxon>
        <taxon>Ascomycota</taxon>
        <taxon>Pezizomycotina</taxon>
        <taxon>Dothideomycetes</taxon>
        <taxon>Dothideomycetidae</taxon>
        <taxon>Mycosphaerellales</taxon>
        <taxon>Mycosphaerellaceae</taxon>
        <taxon>Pseudocercospora</taxon>
    </lineage>
</organism>
<evidence type="ECO:0000256" key="1">
    <source>
        <dbReference type="PROSITE-ProRule" id="PRU00042"/>
    </source>
</evidence>
<dbReference type="EMBL" id="LFZN01000140">
    <property type="protein sequence ID" value="KXS97511.1"/>
    <property type="molecule type" value="Genomic_DNA"/>
</dbReference>
<evidence type="ECO:0000259" key="2">
    <source>
        <dbReference type="PROSITE" id="PS50157"/>
    </source>
</evidence>
<name>A0A139H521_9PEZI</name>
<proteinExistence type="predicted"/>